<evidence type="ECO:0000313" key="7">
    <source>
        <dbReference type="Proteomes" id="UP000002881"/>
    </source>
</evidence>
<dbReference type="RefSeq" id="WP_014731833.1">
    <property type="nucleotide sequence ID" value="NC_017934.1"/>
</dbReference>
<dbReference type="PROSITE" id="PS51379">
    <property type="entry name" value="4FE4S_FER_2"/>
    <property type="match status" value="2"/>
</dbReference>
<dbReference type="SUPFAM" id="SSF54862">
    <property type="entry name" value="4Fe-4S ferredoxins"/>
    <property type="match status" value="1"/>
</dbReference>
<dbReference type="PANTHER" id="PTHR24960:SF79">
    <property type="entry name" value="PHOTOSYSTEM I IRON-SULFUR CENTER"/>
    <property type="match status" value="1"/>
</dbReference>
<dbReference type="GeneID" id="87108465"/>
<dbReference type="GO" id="GO:0051539">
    <property type="term" value="F:4 iron, 4 sulfur cluster binding"/>
    <property type="evidence" value="ECO:0007669"/>
    <property type="project" value="UniProtKB-KW"/>
</dbReference>
<dbReference type="AlphaFoldDB" id="I2F848"/>
<keyword evidence="3" id="KW-0408">Iron</keyword>
<evidence type="ECO:0000256" key="1">
    <source>
        <dbReference type="ARBA" id="ARBA00022485"/>
    </source>
</evidence>
<dbReference type="Proteomes" id="UP000002881">
    <property type="component" value="Chromosome"/>
</dbReference>
<name>I2F848_9BACT</name>
<keyword evidence="7" id="KW-1185">Reference proteome</keyword>
<dbReference type="KEGG" id="mpg:Theba_2491"/>
<proteinExistence type="predicted"/>
<feature type="domain" description="4Fe-4S ferredoxin-type" evidence="5">
    <location>
        <begin position="1"/>
        <end position="29"/>
    </location>
</feature>
<accession>I2F848</accession>
<evidence type="ECO:0000256" key="3">
    <source>
        <dbReference type="ARBA" id="ARBA00023004"/>
    </source>
</evidence>
<dbReference type="eggNOG" id="COG1148">
    <property type="taxonomic scope" value="Bacteria"/>
</dbReference>
<dbReference type="InterPro" id="IPR017896">
    <property type="entry name" value="4Fe4S_Fe-S-bd"/>
</dbReference>
<sequence>MPWVREDLCTGCTLCLKSCPVDGAIVMQGGKAHINNSLCTRCGDCFSACPVNAIRPNSENSSLRAGGGGYGIGRGAGIGRGRGLGRGMGGGRRGGR</sequence>
<reference evidence="6 7" key="1">
    <citation type="journal article" date="2012" name="Genome Biol. Evol.">
        <title>Genome Sequence of the Mesophilic Thermotogales Bacterium Mesotoga prima MesG1.Ag.4.2 Reveals the Largest Thermotogales Genome To Date.</title>
        <authorList>
            <person name="Zhaxybayeva O."/>
            <person name="Swithers K.S."/>
            <person name="Foght J."/>
            <person name="Green A.G."/>
            <person name="Bruce D."/>
            <person name="Detter C."/>
            <person name="Han S."/>
            <person name="Teshima H."/>
            <person name="Han J."/>
            <person name="Woyke T."/>
            <person name="Pitluck S."/>
            <person name="Nolan M."/>
            <person name="Ivanova N."/>
            <person name="Pati A."/>
            <person name="Land M.L."/>
            <person name="Dlutek M."/>
            <person name="Doolittle W.F."/>
            <person name="Noll K.M."/>
            <person name="Nesbo C.L."/>
        </authorList>
    </citation>
    <scope>NUCLEOTIDE SEQUENCE [LARGE SCALE GENOMIC DNA]</scope>
    <source>
        <strain evidence="7">mesG1.Ag.4.2</strain>
    </source>
</reference>
<dbReference type="STRING" id="660470.Theba_2491"/>
<dbReference type="InterPro" id="IPR017900">
    <property type="entry name" value="4Fe4S_Fe_S_CS"/>
</dbReference>
<dbReference type="PROSITE" id="PS00198">
    <property type="entry name" value="4FE4S_FER_1"/>
    <property type="match status" value="2"/>
</dbReference>
<evidence type="ECO:0000313" key="6">
    <source>
        <dbReference type="EMBL" id="AFK08101.1"/>
    </source>
</evidence>
<dbReference type="HOGENOM" id="CLU_2356470_0_0_0"/>
<dbReference type="Gene3D" id="3.30.70.20">
    <property type="match status" value="1"/>
</dbReference>
<dbReference type="EMBL" id="CP003532">
    <property type="protein sequence ID" value="AFK08101.1"/>
    <property type="molecule type" value="Genomic_DNA"/>
</dbReference>
<gene>
    <name evidence="6" type="ORF">Theba_2491</name>
</gene>
<evidence type="ECO:0000259" key="5">
    <source>
        <dbReference type="PROSITE" id="PS51379"/>
    </source>
</evidence>
<keyword evidence="1" id="KW-0004">4Fe-4S</keyword>
<organism evidence="6 7">
    <name type="scientific">Mesotoga prima MesG1.Ag.4.2</name>
    <dbReference type="NCBI Taxonomy" id="660470"/>
    <lineage>
        <taxon>Bacteria</taxon>
        <taxon>Thermotogati</taxon>
        <taxon>Thermotogota</taxon>
        <taxon>Thermotogae</taxon>
        <taxon>Kosmotogales</taxon>
        <taxon>Kosmotogaceae</taxon>
        <taxon>Mesotoga</taxon>
    </lineage>
</organism>
<dbReference type="PANTHER" id="PTHR24960">
    <property type="entry name" value="PHOTOSYSTEM I IRON-SULFUR CENTER-RELATED"/>
    <property type="match status" value="1"/>
</dbReference>
<dbReference type="InterPro" id="IPR050157">
    <property type="entry name" value="PSI_iron-sulfur_center"/>
</dbReference>
<dbReference type="GO" id="GO:0046872">
    <property type="term" value="F:metal ion binding"/>
    <property type="evidence" value="ECO:0007669"/>
    <property type="project" value="UniProtKB-KW"/>
</dbReference>
<dbReference type="Pfam" id="PF13237">
    <property type="entry name" value="Fer4_10"/>
    <property type="match status" value="1"/>
</dbReference>
<feature type="domain" description="4Fe-4S ferredoxin-type" evidence="5">
    <location>
        <begin position="30"/>
        <end position="59"/>
    </location>
</feature>
<evidence type="ECO:0000256" key="2">
    <source>
        <dbReference type="ARBA" id="ARBA00022723"/>
    </source>
</evidence>
<keyword evidence="2" id="KW-0479">Metal-binding</keyword>
<evidence type="ECO:0000256" key="4">
    <source>
        <dbReference type="ARBA" id="ARBA00023014"/>
    </source>
</evidence>
<protein>
    <submittedName>
        <fullName evidence="6">Dissimilatory sulfite reductase (Desulfoviridin), alpha/beta subunit</fullName>
    </submittedName>
</protein>
<keyword evidence="4" id="KW-0411">Iron-sulfur</keyword>